<dbReference type="SUPFAM" id="SSF53335">
    <property type="entry name" value="S-adenosyl-L-methionine-dependent methyltransferases"/>
    <property type="match status" value="1"/>
</dbReference>
<evidence type="ECO:0000256" key="1">
    <source>
        <dbReference type="SAM" id="SignalP"/>
    </source>
</evidence>
<reference evidence="3 4" key="1">
    <citation type="journal article" name="Sci. Rep.">
        <title>Telomere-to-telomere assembled and centromere annotated genomes of the two main subspecies of the button mushroom Agaricus bisporus reveal especially polymorphic chromosome ends.</title>
        <authorList>
            <person name="Sonnenberg A.S.M."/>
            <person name="Sedaghat-Telgerd N."/>
            <person name="Lavrijssen B."/>
            <person name="Ohm R.A."/>
            <person name="Hendrickx P.M."/>
            <person name="Scholtmeijer K."/>
            <person name="Baars J.J.P."/>
            <person name="van Peer A."/>
        </authorList>
    </citation>
    <scope>NUCLEOTIDE SEQUENCE [LARGE SCALE GENOMIC DNA]</scope>
    <source>
        <strain evidence="3 4">H119_p4</strain>
    </source>
</reference>
<dbReference type="Pfam" id="PF13679">
    <property type="entry name" value="Methyltransf_32"/>
    <property type="match status" value="1"/>
</dbReference>
<dbReference type="InterPro" id="IPR052220">
    <property type="entry name" value="METTL25"/>
</dbReference>
<dbReference type="Proteomes" id="UP000629468">
    <property type="component" value="Unassembled WGS sequence"/>
</dbReference>
<name>A0A8H7C7P5_AGABI</name>
<dbReference type="PANTHER" id="PTHR12496:SF0">
    <property type="entry name" value="METHYLTRANSFERASE DOMAIN-CONTAINING PROTEIN"/>
    <property type="match status" value="1"/>
</dbReference>
<evidence type="ECO:0000259" key="2">
    <source>
        <dbReference type="Pfam" id="PF13679"/>
    </source>
</evidence>
<protein>
    <recommendedName>
        <fullName evidence="2">Methyltransferase domain-containing protein</fullName>
    </recommendedName>
</protein>
<feature type="chain" id="PRO_5034520772" description="Methyltransferase domain-containing protein" evidence="1">
    <location>
        <begin position="29"/>
        <end position="501"/>
    </location>
</feature>
<dbReference type="EMBL" id="JABXXO010000010">
    <property type="protein sequence ID" value="KAF7768158.1"/>
    <property type="molecule type" value="Genomic_DNA"/>
</dbReference>
<accession>A0A8H7C7P5</accession>
<proteinExistence type="predicted"/>
<evidence type="ECO:0000313" key="3">
    <source>
        <dbReference type="EMBL" id="KAF7768158.1"/>
    </source>
</evidence>
<dbReference type="CDD" id="cd02440">
    <property type="entry name" value="AdoMet_MTases"/>
    <property type="match status" value="1"/>
</dbReference>
<comment type="caution">
    <text evidence="3">The sequence shown here is derived from an EMBL/GenBank/DDBJ whole genome shotgun (WGS) entry which is preliminary data.</text>
</comment>
<dbReference type="InterPro" id="IPR029063">
    <property type="entry name" value="SAM-dependent_MTases_sf"/>
</dbReference>
<feature type="domain" description="Methyltransferase" evidence="2">
    <location>
        <begin position="111"/>
        <end position="275"/>
    </location>
</feature>
<organism evidence="3 4">
    <name type="scientific">Agaricus bisporus var. burnettii</name>
    <dbReference type="NCBI Taxonomy" id="192524"/>
    <lineage>
        <taxon>Eukaryota</taxon>
        <taxon>Fungi</taxon>
        <taxon>Dikarya</taxon>
        <taxon>Basidiomycota</taxon>
        <taxon>Agaricomycotina</taxon>
        <taxon>Agaricomycetes</taxon>
        <taxon>Agaricomycetidae</taxon>
        <taxon>Agaricales</taxon>
        <taxon>Agaricineae</taxon>
        <taxon>Agaricaceae</taxon>
        <taxon>Agaricus</taxon>
    </lineage>
</organism>
<dbReference type="AlphaFoldDB" id="A0A8H7C7P5"/>
<dbReference type="Gene3D" id="3.40.50.150">
    <property type="entry name" value="Vaccinia Virus protein VP39"/>
    <property type="match status" value="1"/>
</dbReference>
<gene>
    <name evidence="3" type="ORF">Agabi119p4_7401</name>
</gene>
<feature type="signal peptide" evidence="1">
    <location>
        <begin position="1"/>
        <end position="28"/>
    </location>
</feature>
<dbReference type="PANTHER" id="PTHR12496">
    <property type="entry name" value="CGI-41 METHYLTRANSFERASE"/>
    <property type="match status" value="1"/>
</dbReference>
<evidence type="ECO:0000313" key="4">
    <source>
        <dbReference type="Proteomes" id="UP000629468"/>
    </source>
</evidence>
<sequence>MHGTIKKLGHLHAFLISSLVQFLLRSHPNDIATNPEADIIQGCGEWFYWCREKLDGWPEIVNYYMTGDGESTLPGDLRNILDEVRSLQLDRLPISLEGDFPQIEETGMSPKKVHEVSRMVAYIIQIIRINKWDPSVLRIVDAGAGQGYLTRSLKAQLPQTKILALDADEAQTSGAQRWERRLLPLPSNENPPITHKTIHVTPEALYSTIDTWITEESPEGIDAKQEMLPVLLVGLHACGSLTPDVIKVLGQRSSGKTQWRIASMVVVGCCYNLMNPGDFPLSKSLKESSPTIDLPVSAYHLAAQVPNHWLSSLSHPTPVPSVKLALRKVTWRALLGKKLRQNIDHLPIEINLTPGRQLPWSRLPTAKVHNFELNEEGTGATPEMRRLGRLKDTAYTDWETFVDVAEKKMGIDFGEKVKVVDRDMRTERLLECFHTLRCLVGTVVESAIILDRLVWVEELLKSEGRADLRTSLVNLFDQTTGSGRNVAIVVAPKVSSLTEVQ</sequence>
<keyword evidence="1" id="KW-0732">Signal</keyword>
<dbReference type="InterPro" id="IPR025714">
    <property type="entry name" value="Methyltranfer_dom"/>
</dbReference>